<evidence type="ECO:0000313" key="2">
    <source>
        <dbReference type="Proteomes" id="UP000070560"/>
    </source>
</evidence>
<dbReference type="Gene3D" id="1.10.1330.10">
    <property type="entry name" value="Dockerin domain"/>
    <property type="match status" value="1"/>
</dbReference>
<proteinExistence type="predicted"/>
<dbReference type="OrthoDB" id="9814620at2"/>
<keyword evidence="2" id="KW-1185">Reference proteome</keyword>
<reference evidence="1 2" key="1">
    <citation type="submission" date="2015-10" db="EMBL/GenBank/DDBJ databases">
        <title>Candidatus Desulfofervidus auxilii, a hydrogenotrophic sulfate-reducing bacterium involved in the thermophilic anaerobic oxidation of methane.</title>
        <authorList>
            <person name="Krukenberg V."/>
            <person name="Richter M."/>
            <person name="Wegener G."/>
        </authorList>
    </citation>
    <scope>NUCLEOTIDE SEQUENCE [LARGE SCALE GENOMIC DNA]</scope>
    <source>
        <strain evidence="1 2">HS1</strain>
    </source>
</reference>
<dbReference type="EMBL" id="CP013015">
    <property type="protein sequence ID" value="AMM40431.1"/>
    <property type="molecule type" value="Genomic_DNA"/>
</dbReference>
<protein>
    <submittedName>
        <fullName evidence="1">Secreted protein</fullName>
    </submittedName>
</protein>
<dbReference type="GO" id="GO:0000272">
    <property type="term" value="P:polysaccharide catabolic process"/>
    <property type="evidence" value="ECO:0007669"/>
    <property type="project" value="InterPro"/>
</dbReference>
<accession>A0A7U4QJE2</accession>
<dbReference type="SUPFAM" id="SSF63446">
    <property type="entry name" value="Type I dockerin domain"/>
    <property type="match status" value="1"/>
</dbReference>
<name>A0A7U4QJE2_DESA2</name>
<sequence length="310" mass="32895">MIAKFRMTKVVSLLLGAILTVAISSLSFAEIFLSPDIPITIGSDAFEERDVMYFKDSSFLPYISGSTLGIPKGVNIDAFGFSEGKIIFSVDIPTTLDGVAYTERDLILYDGTNFSKLLDGSAIPDGARIDAATVLSDGSIVFSLDIPVTLGGLSFKANDLIRYNGSFTLYFSGSDHNIPESANIDGVWVSPDGDILFSLDIPCNLNGLEVKDKDIVKWSNGSFSLYFDGLSEGIPLGADLDALSSIELCEGDFNGDGDVDGSDLAIFAADFGRTDCNLTGDCEGDFDGDGDVDGSDLAVFAADFGRTDCP</sequence>
<dbReference type="RefSeq" id="WP_066060812.1">
    <property type="nucleotide sequence ID" value="NZ_CP013015.1"/>
</dbReference>
<dbReference type="InterPro" id="IPR036439">
    <property type="entry name" value="Dockerin_dom_sf"/>
</dbReference>
<gene>
    <name evidence="1" type="ORF">HS1_000625</name>
</gene>
<dbReference type="InterPro" id="IPR018247">
    <property type="entry name" value="EF_Hand_1_Ca_BS"/>
</dbReference>
<dbReference type="KEGG" id="daw:HS1_000625"/>
<dbReference type="PROSITE" id="PS00018">
    <property type="entry name" value="EF_HAND_1"/>
    <property type="match status" value="2"/>
</dbReference>
<dbReference type="Proteomes" id="UP000070560">
    <property type="component" value="Chromosome"/>
</dbReference>
<evidence type="ECO:0000313" key="1">
    <source>
        <dbReference type="EMBL" id="AMM40431.1"/>
    </source>
</evidence>
<organism evidence="1 2">
    <name type="scientific">Desulfofervidus auxilii</name>
    <dbReference type="NCBI Taxonomy" id="1621989"/>
    <lineage>
        <taxon>Bacteria</taxon>
        <taxon>Pseudomonadati</taxon>
        <taxon>Thermodesulfobacteriota</taxon>
        <taxon>Candidatus Desulfofervidia</taxon>
        <taxon>Candidatus Desulfofervidales</taxon>
        <taxon>Candidatus Desulfofervidaceae</taxon>
        <taxon>Candidatus Desulfofervidus</taxon>
    </lineage>
</organism>
<dbReference type="AlphaFoldDB" id="A0A7U4QJE2"/>